<keyword evidence="2" id="KW-1185">Reference proteome</keyword>
<dbReference type="GeneID" id="18504166"/>
<protein>
    <submittedName>
        <fullName evidence="1">Uncharacterized protein</fullName>
    </submittedName>
</protein>
<evidence type="ECO:0000313" key="1">
    <source>
        <dbReference type="EMBL" id="AGY48095.1"/>
    </source>
</evidence>
<accession>U5PVS8</accession>
<gene>
    <name evidence="1" type="ORF">Presley_28</name>
</gene>
<dbReference type="EMBL" id="KF669658">
    <property type="protein sequence ID" value="AGY48095.1"/>
    <property type="molecule type" value="Genomic_DNA"/>
</dbReference>
<proteinExistence type="predicted"/>
<name>U5PVS8_9CAUD</name>
<sequence length="96" mass="11112">MENKVIIGVFRIDNIDRNHTEASLFSFGFPFELIPRIIRALHREDQFIQYLTFSGKRGHVGVSYDYPEVLNKEKYAVVSFNTWAEFQAKANLLGSV</sequence>
<reference evidence="1 2" key="1">
    <citation type="journal article" date="2013" name="Genome Announc.">
        <title>Complete Genome of Acinetobacter baumannii N4-Like Podophage Presley.</title>
        <authorList>
            <person name="Farmer N.G."/>
            <person name="Wood T.L."/>
            <person name="Chamakura K.R."/>
            <person name="Kuty Everett G.F."/>
        </authorList>
    </citation>
    <scope>NUCLEOTIDE SEQUENCE [LARGE SCALE GENOMIC DNA]</scope>
</reference>
<dbReference type="RefSeq" id="YP_009007596.1">
    <property type="nucleotide sequence ID" value="NC_023581.1"/>
</dbReference>
<dbReference type="KEGG" id="vg:18504166"/>
<organism evidence="1 2">
    <name type="scientific">Acinetobacter phage Presley</name>
    <dbReference type="NCBI Taxonomy" id="1406780"/>
    <lineage>
        <taxon>Viruses</taxon>
        <taxon>Duplodnaviria</taxon>
        <taxon>Heunggongvirae</taxon>
        <taxon>Uroviricota</taxon>
        <taxon>Caudoviricetes</taxon>
        <taxon>Schitoviridae</taxon>
        <taxon>Presleyvirus</taxon>
        <taxon>Presleyvirus presley</taxon>
    </lineage>
</organism>
<dbReference type="Proteomes" id="UP000017656">
    <property type="component" value="Segment"/>
</dbReference>
<evidence type="ECO:0000313" key="2">
    <source>
        <dbReference type="Proteomes" id="UP000017656"/>
    </source>
</evidence>